<feature type="region of interest" description="Disordered" evidence="1">
    <location>
        <begin position="1"/>
        <end position="30"/>
    </location>
</feature>
<sequence length="89" mass="9630">MCGGLRRREPRVRRAPAEGAAKGFSGGGAQQRKGWELGLHQKAACLGSRSALKGFSWGGDKEYASLSALRRLPLDLGNPTFLHRAVQRV</sequence>
<organism evidence="2 3">
    <name type="scientific">Zizania palustris</name>
    <name type="common">Northern wild rice</name>
    <dbReference type="NCBI Taxonomy" id="103762"/>
    <lineage>
        <taxon>Eukaryota</taxon>
        <taxon>Viridiplantae</taxon>
        <taxon>Streptophyta</taxon>
        <taxon>Embryophyta</taxon>
        <taxon>Tracheophyta</taxon>
        <taxon>Spermatophyta</taxon>
        <taxon>Magnoliopsida</taxon>
        <taxon>Liliopsida</taxon>
        <taxon>Poales</taxon>
        <taxon>Poaceae</taxon>
        <taxon>BOP clade</taxon>
        <taxon>Oryzoideae</taxon>
        <taxon>Oryzeae</taxon>
        <taxon>Zizaniinae</taxon>
        <taxon>Zizania</taxon>
    </lineage>
</organism>
<name>A0A8J5W9N1_ZIZPA</name>
<dbReference type="EMBL" id="JAAALK010000082">
    <property type="protein sequence ID" value="KAG8086243.1"/>
    <property type="molecule type" value="Genomic_DNA"/>
</dbReference>
<reference evidence="2" key="2">
    <citation type="submission" date="2021-02" db="EMBL/GenBank/DDBJ databases">
        <authorList>
            <person name="Kimball J.A."/>
            <person name="Haas M.W."/>
            <person name="Macchietto M."/>
            <person name="Kono T."/>
            <person name="Duquette J."/>
            <person name="Shao M."/>
        </authorList>
    </citation>
    <scope>NUCLEOTIDE SEQUENCE</scope>
    <source>
        <tissue evidence="2">Fresh leaf tissue</tissue>
    </source>
</reference>
<evidence type="ECO:0000313" key="3">
    <source>
        <dbReference type="Proteomes" id="UP000729402"/>
    </source>
</evidence>
<dbReference type="AlphaFoldDB" id="A0A8J5W9N1"/>
<accession>A0A8J5W9N1</accession>
<evidence type="ECO:0000313" key="2">
    <source>
        <dbReference type="EMBL" id="KAG8086243.1"/>
    </source>
</evidence>
<reference evidence="2" key="1">
    <citation type="journal article" date="2021" name="bioRxiv">
        <title>Whole Genome Assembly and Annotation of Northern Wild Rice, Zizania palustris L., Supports a Whole Genome Duplication in the Zizania Genus.</title>
        <authorList>
            <person name="Haas M."/>
            <person name="Kono T."/>
            <person name="Macchietto M."/>
            <person name="Millas R."/>
            <person name="McGilp L."/>
            <person name="Shao M."/>
            <person name="Duquette J."/>
            <person name="Hirsch C.N."/>
            <person name="Kimball J."/>
        </authorList>
    </citation>
    <scope>NUCLEOTIDE SEQUENCE</scope>
    <source>
        <tissue evidence="2">Fresh leaf tissue</tissue>
    </source>
</reference>
<keyword evidence="3" id="KW-1185">Reference proteome</keyword>
<protein>
    <submittedName>
        <fullName evidence="2">Uncharacterized protein</fullName>
    </submittedName>
</protein>
<dbReference type="Proteomes" id="UP000729402">
    <property type="component" value="Unassembled WGS sequence"/>
</dbReference>
<comment type="caution">
    <text evidence="2">The sequence shown here is derived from an EMBL/GenBank/DDBJ whole genome shotgun (WGS) entry which is preliminary data.</text>
</comment>
<gene>
    <name evidence="2" type="ORF">GUJ93_ZPchr0010g10477</name>
</gene>
<evidence type="ECO:0000256" key="1">
    <source>
        <dbReference type="SAM" id="MobiDB-lite"/>
    </source>
</evidence>
<dbReference type="OrthoDB" id="5971719at2759"/>
<proteinExistence type="predicted"/>